<name>A0ACC2V5K3_9TREE</name>
<comment type="caution">
    <text evidence="1">The sequence shown here is derived from an EMBL/GenBank/DDBJ whole genome shotgun (WGS) entry which is preliminary data.</text>
</comment>
<protein>
    <submittedName>
        <fullName evidence="1">Uncharacterized protein</fullName>
    </submittedName>
</protein>
<organism evidence="1 2">
    <name type="scientific">Naganishia cerealis</name>
    <dbReference type="NCBI Taxonomy" id="610337"/>
    <lineage>
        <taxon>Eukaryota</taxon>
        <taxon>Fungi</taxon>
        <taxon>Dikarya</taxon>
        <taxon>Basidiomycota</taxon>
        <taxon>Agaricomycotina</taxon>
        <taxon>Tremellomycetes</taxon>
        <taxon>Filobasidiales</taxon>
        <taxon>Filobasidiaceae</taxon>
        <taxon>Naganishia</taxon>
    </lineage>
</organism>
<keyword evidence="2" id="KW-1185">Reference proteome</keyword>
<proteinExistence type="predicted"/>
<evidence type="ECO:0000313" key="1">
    <source>
        <dbReference type="EMBL" id="KAJ9094311.1"/>
    </source>
</evidence>
<evidence type="ECO:0000313" key="2">
    <source>
        <dbReference type="Proteomes" id="UP001241377"/>
    </source>
</evidence>
<accession>A0ACC2V5K3</accession>
<sequence>MNASRTLRNALATSMPAHLVPEARSTYRALLRASTITFAGDKPNQSQFRAIIRATFASPTLSSPIAKNTTPPPKPVEKPQTPCESYAASLDDRSSSSLTEKDVQQMSEAEFQERLKHWREVAMILRQNVVQGRKVENRGSQDQAAQKLRITPDTELGDNTTIRTPPKLPTTPFPNRERRRRRQQQQQQSEQE</sequence>
<dbReference type="Proteomes" id="UP001241377">
    <property type="component" value="Unassembled WGS sequence"/>
</dbReference>
<gene>
    <name evidence="1" type="ORF">QFC19_007996</name>
</gene>
<reference evidence="1" key="1">
    <citation type="submission" date="2023-04" db="EMBL/GenBank/DDBJ databases">
        <title>Draft Genome sequencing of Naganishia species isolated from polar environments using Oxford Nanopore Technology.</title>
        <authorList>
            <person name="Leo P."/>
            <person name="Venkateswaran K."/>
        </authorList>
    </citation>
    <scope>NUCLEOTIDE SEQUENCE</scope>
    <source>
        <strain evidence="1">MNA-CCFEE 5261</strain>
    </source>
</reference>
<dbReference type="EMBL" id="JASBWR010000113">
    <property type="protein sequence ID" value="KAJ9094311.1"/>
    <property type="molecule type" value="Genomic_DNA"/>
</dbReference>